<dbReference type="AlphaFoldDB" id="A0A8T2JGK1"/>
<keyword evidence="2" id="KW-1185">Reference proteome</keyword>
<gene>
    <name evidence="1" type="ORF">GDO86_011496</name>
</gene>
<evidence type="ECO:0000313" key="2">
    <source>
        <dbReference type="Proteomes" id="UP000812440"/>
    </source>
</evidence>
<protein>
    <submittedName>
        <fullName evidence="1">Uncharacterized protein</fullName>
    </submittedName>
</protein>
<reference evidence="1" key="1">
    <citation type="thesis" date="2020" institute="ProQuest LLC" country="789 East Eisenhower Parkway, Ann Arbor, MI, USA">
        <title>Comparative Genomics and Chromosome Evolution.</title>
        <authorList>
            <person name="Mudd A.B."/>
        </authorList>
    </citation>
    <scope>NUCLEOTIDE SEQUENCE</scope>
    <source>
        <strain evidence="1">Female2</strain>
        <tissue evidence="1">Blood</tissue>
    </source>
</reference>
<evidence type="ECO:0000313" key="1">
    <source>
        <dbReference type="EMBL" id="KAG8442718.1"/>
    </source>
</evidence>
<accession>A0A8T2JGK1</accession>
<organism evidence="1 2">
    <name type="scientific">Hymenochirus boettgeri</name>
    <name type="common">Congo dwarf clawed frog</name>
    <dbReference type="NCBI Taxonomy" id="247094"/>
    <lineage>
        <taxon>Eukaryota</taxon>
        <taxon>Metazoa</taxon>
        <taxon>Chordata</taxon>
        <taxon>Craniata</taxon>
        <taxon>Vertebrata</taxon>
        <taxon>Euteleostomi</taxon>
        <taxon>Amphibia</taxon>
        <taxon>Batrachia</taxon>
        <taxon>Anura</taxon>
        <taxon>Pipoidea</taxon>
        <taxon>Pipidae</taxon>
        <taxon>Pipinae</taxon>
        <taxon>Hymenochirus</taxon>
    </lineage>
</organism>
<proteinExistence type="predicted"/>
<dbReference type="Proteomes" id="UP000812440">
    <property type="component" value="Chromosome 6"/>
</dbReference>
<comment type="caution">
    <text evidence="1">The sequence shown here is derived from an EMBL/GenBank/DDBJ whole genome shotgun (WGS) entry which is preliminary data.</text>
</comment>
<dbReference type="EMBL" id="JAACNH010000005">
    <property type="protein sequence ID" value="KAG8442718.1"/>
    <property type="molecule type" value="Genomic_DNA"/>
</dbReference>
<sequence>MFLWSSWIWLKDISNLRSRKTVKRTLYPEKDAGETQISFHVWIFYLESITPNGCIHALHPLSDILNGLSSESTFNSKSEKLKF</sequence>
<name>A0A8T2JGK1_9PIPI</name>